<name>A0ABR8F302_NOSLI</name>
<organism evidence="1 2">
    <name type="scientific">Nostoc linckia FACHB-391</name>
    <dbReference type="NCBI Taxonomy" id="2692906"/>
    <lineage>
        <taxon>Bacteria</taxon>
        <taxon>Bacillati</taxon>
        <taxon>Cyanobacteriota</taxon>
        <taxon>Cyanophyceae</taxon>
        <taxon>Nostocales</taxon>
        <taxon>Nostocaceae</taxon>
        <taxon>Nostoc</taxon>
    </lineage>
</organism>
<evidence type="ECO:0000313" key="2">
    <source>
        <dbReference type="Proteomes" id="UP000604661"/>
    </source>
</evidence>
<dbReference type="Proteomes" id="UP000604661">
    <property type="component" value="Unassembled WGS sequence"/>
</dbReference>
<accession>A0ABR8F302</accession>
<evidence type="ECO:0000313" key="1">
    <source>
        <dbReference type="EMBL" id="MBD2564553.1"/>
    </source>
</evidence>
<keyword evidence="2" id="KW-1185">Reference proteome</keyword>
<dbReference type="EMBL" id="JACJTE010000052">
    <property type="protein sequence ID" value="MBD2564553.1"/>
    <property type="molecule type" value="Genomic_DNA"/>
</dbReference>
<proteinExistence type="predicted"/>
<gene>
    <name evidence="1" type="ORF">H6G95_29000</name>
</gene>
<reference evidence="1 2" key="1">
    <citation type="journal article" date="2020" name="ISME J.">
        <title>Comparative genomics reveals insights into cyanobacterial evolution and habitat adaptation.</title>
        <authorList>
            <person name="Chen M.Y."/>
            <person name="Teng W.K."/>
            <person name="Zhao L."/>
            <person name="Hu C.X."/>
            <person name="Zhou Y.K."/>
            <person name="Han B.P."/>
            <person name="Song L.R."/>
            <person name="Shu W.S."/>
        </authorList>
    </citation>
    <scope>NUCLEOTIDE SEQUENCE [LARGE SCALE GENOMIC DNA]</scope>
    <source>
        <strain evidence="1 2">FACHB-391</strain>
    </source>
</reference>
<sequence>MSKLRYIQIIGGTTIKEVTTIVTILKIDLLLEIAFGSKSNTADDKIKRTKKVIIAVKNKNINVNIYKIIILNMSAYS</sequence>
<comment type="caution">
    <text evidence="1">The sequence shown here is derived from an EMBL/GenBank/DDBJ whole genome shotgun (WGS) entry which is preliminary data.</text>
</comment>
<protein>
    <submittedName>
        <fullName evidence="1">Uncharacterized protein</fullName>
    </submittedName>
</protein>